<proteinExistence type="inferred from homology"/>
<keyword evidence="6 10" id="KW-0879">Wnt signaling pathway</keyword>
<sequence>MVGQKDTILASPIRKQQDQTESRAETGFSSRPLRQTGAMLGLSRILGLRAARIHRAGSPGAGLSPGPSSCQNQVASSRMYCACLLLLLLVTPRVDSSWWYIGALGARVICDNIPGLVNKQRQLCQRHPDIMQAIGAGTKEWIKECQHQFRHHRWNCSTLDRDHTVFGRVLLRSKSLHVKNNLRPLLLQPYVFTFFFIILHSARIFFPS</sequence>
<reference evidence="13 14" key="1">
    <citation type="submission" date="2021-07" db="EMBL/GenBank/DDBJ databases">
        <authorList>
            <person name="Palmer J.M."/>
        </authorList>
    </citation>
    <scope>NUCLEOTIDE SEQUENCE [LARGE SCALE GENOMIC DNA]</scope>
    <source>
        <strain evidence="13 14">AT_MEX2019</strain>
        <tissue evidence="13">Muscle</tissue>
    </source>
</reference>
<evidence type="ECO:0000256" key="5">
    <source>
        <dbReference type="ARBA" id="ARBA00022530"/>
    </source>
</evidence>
<comment type="subcellular location">
    <subcellularLocation>
        <location evidence="1 10">Secreted</location>
        <location evidence="1 10">Extracellular space</location>
        <location evidence="1 10">Extracellular matrix</location>
    </subcellularLocation>
</comment>
<evidence type="ECO:0000313" key="13">
    <source>
        <dbReference type="EMBL" id="MED6238679.1"/>
    </source>
</evidence>
<evidence type="ECO:0000256" key="6">
    <source>
        <dbReference type="ARBA" id="ARBA00022687"/>
    </source>
</evidence>
<organism evidence="13 14">
    <name type="scientific">Ataeniobius toweri</name>
    <dbReference type="NCBI Taxonomy" id="208326"/>
    <lineage>
        <taxon>Eukaryota</taxon>
        <taxon>Metazoa</taxon>
        <taxon>Chordata</taxon>
        <taxon>Craniata</taxon>
        <taxon>Vertebrata</taxon>
        <taxon>Euteleostomi</taxon>
        <taxon>Actinopterygii</taxon>
        <taxon>Neopterygii</taxon>
        <taxon>Teleostei</taxon>
        <taxon>Neoteleostei</taxon>
        <taxon>Acanthomorphata</taxon>
        <taxon>Ovalentaria</taxon>
        <taxon>Atherinomorphae</taxon>
        <taxon>Cyprinodontiformes</taxon>
        <taxon>Goodeidae</taxon>
        <taxon>Ataeniobius</taxon>
    </lineage>
</organism>
<dbReference type="Pfam" id="PF00110">
    <property type="entry name" value="wnt"/>
    <property type="match status" value="1"/>
</dbReference>
<protein>
    <recommendedName>
        <fullName evidence="10">Protein Wnt</fullName>
    </recommendedName>
</protein>
<evidence type="ECO:0000313" key="14">
    <source>
        <dbReference type="Proteomes" id="UP001345963"/>
    </source>
</evidence>
<keyword evidence="5" id="KW-0272">Extracellular matrix</keyword>
<dbReference type="EMBL" id="JAHUTI010020338">
    <property type="protein sequence ID" value="MED6238679.1"/>
    <property type="molecule type" value="Genomic_DNA"/>
</dbReference>
<keyword evidence="4" id="KW-0964">Secreted</keyword>
<accession>A0ABU7ALV8</accession>
<evidence type="ECO:0000256" key="7">
    <source>
        <dbReference type="ARBA" id="ARBA00023157"/>
    </source>
</evidence>
<dbReference type="PRINTS" id="PR01842">
    <property type="entry name" value="WNT2PROTEIN"/>
</dbReference>
<gene>
    <name evidence="13" type="ORF">ATANTOWER_027415</name>
</gene>
<comment type="caution">
    <text evidence="13">The sequence shown here is derived from an EMBL/GenBank/DDBJ whole genome shotgun (WGS) entry which is preliminary data.</text>
</comment>
<keyword evidence="8" id="KW-0325">Glycoprotein</keyword>
<keyword evidence="12" id="KW-0812">Transmembrane</keyword>
<evidence type="ECO:0000256" key="9">
    <source>
        <dbReference type="ARBA" id="ARBA00023288"/>
    </source>
</evidence>
<name>A0ABU7ALV8_9TELE</name>
<dbReference type="PANTHER" id="PTHR12027:SF93">
    <property type="entry name" value="PROTEIN WNT-2B"/>
    <property type="match status" value="1"/>
</dbReference>
<keyword evidence="12" id="KW-1133">Transmembrane helix</keyword>
<dbReference type="PANTHER" id="PTHR12027">
    <property type="entry name" value="WNT RELATED"/>
    <property type="match status" value="1"/>
</dbReference>
<evidence type="ECO:0000256" key="4">
    <source>
        <dbReference type="ARBA" id="ARBA00022525"/>
    </source>
</evidence>
<evidence type="ECO:0000256" key="10">
    <source>
        <dbReference type="RuleBase" id="RU003500"/>
    </source>
</evidence>
<evidence type="ECO:0000256" key="11">
    <source>
        <dbReference type="SAM" id="MobiDB-lite"/>
    </source>
</evidence>
<dbReference type="SMART" id="SM00097">
    <property type="entry name" value="WNT1"/>
    <property type="match status" value="1"/>
</dbReference>
<keyword evidence="9" id="KW-0449">Lipoprotein</keyword>
<dbReference type="InterPro" id="IPR005817">
    <property type="entry name" value="Wnt"/>
</dbReference>
<keyword evidence="7" id="KW-1015">Disulfide bond</keyword>
<evidence type="ECO:0000256" key="8">
    <source>
        <dbReference type="ARBA" id="ARBA00023180"/>
    </source>
</evidence>
<comment type="function">
    <text evidence="10">Ligand for members of the frizzled family of seven transmembrane receptors.</text>
</comment>
<feature type="transmembrane region" description="Helical" evidence="12">
    <location>
        <begin position="185"/>
        <end position="206"/>
    </location>
</feature>
<dbReference type="InterPro" id="IPR009140">
    <property type="entry name" value="Wnt2"/>
</dbReference>
<evidence type="ECO:0000256" key="1">
    <source>
        <dbReference type="ARBA" id="ARBA00004498"/>
    </source>
</evidence>
<feature type="compositionally biased region" description="Basic and acidic residues" evidence="11">
    <location>
        <begin position="15"/>
        <end position="24"/>
    </location>
</feature>
<comment type="similarity">
    <text evidence="2 10">Belongs to the Wnt family.</text>
</comment>
<feature type="region of interest" description="Disordered" evidence="11">
    <location>
        <begin position="1"/>
        <end position="30"/>
    </location>
</feature>
<evidence type="ECO:0000256" key="2">
    <source>
        <dbReference type="ARBA" id="ARBA00005683"/>
    </source>
</evidence>
<keyword evidence="12" id="KW-0472">Membrane</keyword>
<dbReference type="Proteomes" id="UP001345963">
    <property type="component" value="Unassembled WGS sequence"/>
</dbReference>
<evidence type="ECO:0000256" key="3">
    <source>
        <dbReference type="ARBA" id="ARBA00022473"/>
    </source>
</evidence>
<keyword evidence="14" id="KW-1185">Reference proteome</keyword>
<keyword evidence="3 10" id="KW-0217">Developmental protein</keyword>
<evidence type="ECO:0000256" key="12">
    <source>
        <dbReference type="SAM" id="Phobius"/>
    </source>
</evidence>